<proteinExistence type="predicted"/>
<dbReference type="Proteomes" id="UP000318437">
    <property type="component" value="Unassembled WGS sequence"/>
</dbReference>
<dbReference type="NCBIfam" id="TIGR02595">
    <property type="entry name" value="PEP_CTERM"/>
    <property type="match status" value="1"/>
</dbReference>
<keyword evidence="3" id="KW-1185">Reference proteome</keyword>
<comment type="caution">
    <text evidence="2">The sequence shown here is derived from an EMBL/GenBank/DDBJ whole genome shotgun (WGS) entry which is preliminary data.</text>
</comment>
<dbReference type="NCBIfam" id="TIGR04393">
    <property type="entry name" value="rpt_T5SS_PEPC"/>
    <property type="match status" value="5"/>
</dbReference>
<evidence type="ECO:0000313" key="2">
    <source>
        <dbReference type="EMBL" id="TWU20781.1"/>
    </source>
</evidence>
<keyword evidence="2" id="KW-0449">Lipoprotein</keyword>
<accession>A0A5C6CBH5</accession>
<feature type="domain" description="Ice-binding protein C-terminal" evidence="1">
    <location>
        <begin position="805"/>
        <end position="827"/>
    </location>
</feature>
<sequence>MVTVNGDGSTWTSSGILYVGHEGEGTLNVEAGGQVTSHFEGIVGNLSDSVGTVTVSGTDEADNPSTWTNSSDLIVGKAGQGTLNVEDGGLVSNVFGFIGFDQDSMGTVTVTGEGSTWTTSNFISVGVVGHATLNIEAGGQVSNDTGSIGGDPGSTGIATVTGEGSTWTNTSNLYVGNSGEGTLNIEAGGQVSSTTGVIGNSSTGLGGVTVRGTDGSGTPSRWTVGGGLTVGNAGSGGLFVRDGAEVQSGETHVGVSGNGNVLINDANWTIATNLYVGDFGVGSVNVQNGGQLSSEFGFIADGASPISTVTVAQANESGTPATFTTSQDLVVGGNNTTAGGNGRLNVGLGGVVNVGNRLRLWDSGTVNLNGGTINLAELDSVFVNVFGTFNFSHGKLNFTTDQTIDTGGTLETALGGSLTIGFAQHLGVEGVATILKPVAIDGGTLSVGEVVNPQLIDLQRGTLNINNQPVAIEPGGPFGNTLNLQEETTINAALGVTNHGVVKGNGTLGGPFTNAADGEVQGLAGNNLQFTGSGNSNSGQLTLSGGQVHFTQDFTNNATGLVIGNGTLRGDGETSNDGNMAFSATANVIGDVVNNASGTIISAGGATTFYDDVVNNGEIRTYTNSFTVYFGSYSGSGDTGSGTVIMEGDLKPGSSPGIMSFGGDLEFGPAATLEIELGGLLAGDDFDHITVADDITLNGLLDVSIINGFTHSAGDTFEIITAASVLDTFDTVSLPPLPGDLHWFVNYGATSVELVTTFAGDFDFDGDVDGRDFLVWQQSPAVGSLTDWQSNYGATTGTLGATSAAVPEPSSLLLMALLLVTLSLRRKAA</sequence>
<reference evidence="2 3" key="1">
    <citation type="submission" date="2019-02" db="EMBL/GenBank/DDBJ databases">
        <title>Deep-cultivation of Planctomycetes and their phenomic and genomic characterization uncovers novel biology.</title>
        <authorList>
            <person name="Wiegand S."/>
            <person name="Jogler M."/>
            <person name="Boedeker C."/>
            <person name="Pinto D."/>
            <person name="Vollmers J."/>
            <person name="Rivas-Marin E."/>
            <person name="Kohn T."/>
            <person name="Peeters S.H."/>
            <person name="Heuer A."/>
            <person name="Rast P."/>
            <person name="Oberbeckmann S."/>
            <person name="Bunk B."/>
            <person name="Jeske O."/>
            <person name="Meyerdierks A."/>
            <person name="Storesund J.E."/>
            <person name="Kallscheuer N."/>
            <person name="Luecker S."/>
            <person name="Lage O.M."/>
            <person name="Pohl T."/>
            <person name="Merkel B.J."/>
            <person name="Hornburger P."/>
            <person name="Mueller R.-W."/>
            <person name="Bruemmer F."/>
            <person name="Labrenz M."/>
            <person name="Spormann A.M."/>
            <person name="Op Den Camp H."/>
            <person name="Overmann J."/>
            <person name="Amann R."/>
            <person name="Jetten M.S.M."/>
            <person name="Mascher T."/>
            <person name="Medema M.H."/>
            <person name="Devos D.P."/>
            <person name="Kaster A.-K."/>
            <person name="Ovreas L."/>
            <person name="Rohde M."/>
            <person name="Galperin M.Y."/>
            <person name="Jogler C."/>
        </authorList>
    </citation>
    <scope>NUCLEOTIDE SEQUENCE [LARGE SCALE GENOMIC DNA]</scope>
    <source>
        <strain evidence="2 3">Pla144</strain>
    </source>
</reference>
<protein>
    <submittedName>
        <fullName evidence="2">Putative lipoprotein</fullName>
    </submittedName>
</protein>
<evidence type="ECO:0000313" key="3">
    <source>
        <dbReference type="Proteomes" id="UP000318437"/>
    </source>
</evidence>
<evidence type="ECO:0000259" key="1">
    <source>
        <dbReference type="Pfam" id="PF07589"/>
    </source>
</evidence>
<name>A0A5C6CBH5_9BACT</name>
<dbReference type="InterPro" id="IPR013424">
    <property type="entry name" value="Ice-binding_C"/>
</dbReference>
<organism evidence="2 3">
    <name type="scientific">Bythopirellula polymerisocia</name>
    <dbReference type="NCBI Taxonomy" id="2528003"/>
    <lineage>
        <taxon>Bacteria</taxon>
        <taxon>Pseudomonadati</taxon>
        <taxon>Planctomycetota</taxon>
        <taxon>Planctomycetia</taxon>
        <taxon>Pirellulales</taxon>
        <taxon>Lacipirellulaceae</taxon>
        <taxon>Bythopirellula</taxon>
    </lineage>
</organism>
<gene>
    <name evidence="2" type="ORF">Pla144_48320</name>
</gene>
<dbReference type="Pfam" id="PF07589">
    <property type="entry name" value="PEP-CTERM"/>
    <property type="match status" value="1"/>
</dbReference>
<dbReference type="InterPro" id="IPR030895">
    <property type="entry name" value="T5SS_PEPC_rpt"/>
</dbReference>
<dbReference type="EMBL" id="SJPS01000013">
    <property type="protein sequence ID" value="TWU20781.1"/>
    <property type="molecule type" value="Genomic_DNA"/>
</dbReference>
<dbReference type="AlphaFoldDB" id="A0A5C6CBH5"/>